<dbReference type="Gene3D" id="3.30.565.10">
    <property type="entry name" value="Histidine kinase-like ATPase, C-terminal domain"/>
    <property type="match status" value="1"/>
</dbReference>
<evidence type="ECO:0000256" key="4">
    <source>
        <dbReference type="ARBA" id="ARBA00022679"/>
    </source>
</evidence>
<dbReference type="InterPro" id="IPR036097">
    <property type="entry name" value="HisK_dim/P_sf"/>
</dbReference>
<dbReference type="InterPro" id="IPR003661">
    <property type="entry name" value="HisK_dim/P_dom"/>
</dbReference>
<dbReference type="SUPFAM" id="SSF55874">
    <property type="entry name" value="ATPase domain of HSP90 chaperone/DNA topoisomerase II/histidine kinase"/>
    <property type="match status" value="1"/>
</dbReference>
<evidence type="ECO:0000256" key="2">
    <source>
        <dbReference type="ARBA" id="ARBA00012438"/>
    </source>
</evidence>
<dbReference type="RefSeq" id="WP_302041225.1">
    <property type="nucleotide sequence ID" value="NZ_JAUKPO010000030.1"/>
</dbReference>
<protein>
    <recommendedName>
        <fullName evidence="2">histidine kinase</fullName>
        <ecNumber evidence="2">2.7.13.3</ecNumber>
    </recommendedName>
</protein>
<keyword evidence="4" id="KW-0808">Transferase</keyword>
<dbReference type="InterPro" id="IPR036890">
    <property type="entry name" value="HATPase_C_sf"/>
</dbReference>
<reference evidence="7" key="1">
    <citation type="submission" date="2023-07" db="EMBL/GenBank/DDBJ databases">
        <title>The genome sequence of Rhodocytophaga aerolata KACC 12507.</title>
        <authorList>
            <person name="Zhang X."/>
        </authorList>
    </citation>
    <scope>NUCLEOTIDE SEQUENCE</scope>
    <source>
        <strain evidence="7">KACC 12507</strain>
    </source>
</reference>
<dbReference type="SUPFAM" id="SSF55785">
    <property type="entry name" value="PYP-like sensor domain (PAS domain)"/>
    <property type="match status" value="2"/>
</dbReference>
<keyword evidence="5" id="KW-0418">Kinase</keyword>
<dbReference type="Pfam" id="PF02518">
    <property type="entry name" value="HATPase_c"/>
    <property type="match status" value="1"/>
</dbReference>
<evidence type="ECO:0000313" key="7">
    <source>
        <dbReference type="EMBL" id="MDO1450423.1"/>
    </source>
</evidence>
<keyword evidence="8" id="KW-1185">Reference proteome</keyword>
<dbReference type="InterPro" id="IPR004358">
    <property type="entry name" value="Sig_transdc_His_kin-like_C"/>
</dbReference>
<keyword evidence="3" id="KW-0597">Phosphoprotein</keyword>
<dbReference type="CDD" id="cd00082">
    <property type="entry name" value="HisKA"/>
    <property type="match status" value="1"/>
</dbReference>
<dbReference type="EC" id="2.7.13.3" evidence="2"/>
<evidence type="ECO:0000313" key="8">
    <source>
        <dbReference type="Proteomes" id="UP001168528"/>
    </source>
</evidence>
<dbReference type="Gene3D" id="2.10.70.100">
    <property type="match status" value="1"/>
</dbReference>
<comment type="caution">
    <text evidence="7">The sequence shown here is derived from an EMBL/GenBank/DDBJ whole genome shotgun (WGS) entry which is preliminary data.</text>
</comment>
<keyword evidence="7" id="KW-0547">Nucleotide-binding</keyword>
<accession>A0ABT8RE97</accession>
<dbReference type="InterPro" id="IPR000014">
    <property type="entry name" value="PAS"/>
</dbReference>
<dbReference type="Gene3D" id="1.10.287.130">
    <property type="match status" value="1"/>
</dbReference>
<dbReference type="SUPFAM" id="SSF47384">
    <property type="entry name" value="Homodimeric domain of signal transducing histidine kinase"/>
    <property type="match status" value="1"/>
</dbReference>
<organism evidence="7 8">
    <name type="scientific">Rhodocytophaga aerolata</name>
    <dbReference type="NCBI Taxonomy" id="455078"/>
    <lineage>
        <taxon>Bacteria</taxon>
        <taxon>Pseudomonadati</taxon>
        <taxon>Bacteroidota</taxon>
        <taxon>Cytophagia</taxon>
        <taxon>Cytophagales</taxon>
        <taxon>Rhodocytophagaceae</taxon>
        <taxon>Rhodocytophaga</taxon>
    </lineage>
</organism>
<dbReference type="Pfam" id="PF08447">
    <property type="entry name" value="PAS_3"/>
    <property type="match status" value="1"/>
</dbReference>
<proteinExistence type="predicted"/>
<comment type="catalytic activity">
    <reaction evidence="1">
        <text>ATP + protein L-histidine = ADP + protein N-phospho-L-histidine.</text>
        <dbReference type="EC" id="2.7.13.3"/>
    </reaction>
</comment>
<gene>
    <name evidence="7" type="ORF">Q0590_29380</name>
</gene>
<feature type="domain" description="Histidine kinase" evidence="6">
    <location>
        <begin position="408"/>
        <end position="617"/>
    </location>
</feature>
<dbReference type="GO" id="GO:0005524">
    <property type="term" value="F:ATP binding"/>
    <property type="evidence" value="ECO:0007669"/>
    <property type="project" value="UniProtKB-KW"/>
</dbReference>
<evidence type="ECO:0000256" key="3">
    <source>
        <dbReference type="ARBA" id="ARBA00022553"/>
    </source>
</evidence>
<evidence type="ECO:0000256" key="5">
    <source>
        <dbReference type="ARBA" id="ARBA00022777"/>
    </source>
</evidence>
<dbReference type="PROSITE" id="PS50109">
    <property type="entry name" value="HIS_KIN"/>
    <property type="match status" value="1"/>
</dbReference>
<dbReference type="InterPro" id="IPR035965">
    <property type="entry name" value="PAS-like_dom_sf"/>
</dbReference>
<dbReference type="EMBL" id="JAUKPO010000030">
    <property type="protein sequence ID" value="MDO1450423.1"/>
    <property type="molecule type" value="Genomic_DNA"/>
</dbReference>
<name>A0ABT8RE97_9BACT</name>
<dbReference type="InterPro" id="IPR052162">
    <property type="entry name" value="Sensor_kinase/Photoreceptor"/>
</dbReference>
<sequence>MIHQTLRNTATEQLLNELFDSPWYATFLLKAIRDEKNNIVDFCWLWGNKRAEQILRHYKSSGELKMSQIMLAVNINKDEKPLQWYTEVTITGNALEKEHTVVYNGQSQWFRERITKFEDGVLVMSEDITEQKTNQIELQRKNTLLQGVLDSTWSGVGVFKAVRDEKNQIVDFLFVMLNRAAKEMYADHLSDFDPAKGKLFSHAFPGGLKPNSNIERYARVVETGEPFQLEFFYPHDGLNDWIRESGIKFEDGLVVSTEIVTEQRSKAEELKRSQELLLESQEIAGIGAFEWDEQLNESYWTPQLYHIFEIEPGAGKITMEVLLTRIHPDDKETFQMALQSSKGREEPYTVEYRIQCSDGKIKHIWERGRYTNGKITGASMDITERRELDLKMKKLASRNTELDTFVYTASHDLRSPVHNMDSLLSFLDQELTERPQHIETYIRHLQKSIADLKSTLHDLTQVTEIHPEKTERVNLSEIVDEVKTGLLEQISEAGAMVNVKMQTPYLSIPRRHAKSLVYNMLSNAVKFRSYDRPLVIDIACFRKDGRLYITFSDNGLGIKAENLPKVFQIFKRFNPEVEGRGIGMYLVKRVIDLNNGDIFIESEENTGTTFHVHFPAY</sequence>
<dbReference type="Gene3D" id="3.30.450.20">
    <property type="entry name" value="PAS domain"/>
    <property type="match status" value="2"/>
</dbReference>
<dbReference type="InterPro" id="IPR005467">
    <property type="entry name" value="His_kinase_dom"/>
</dbReference>
<dbReference type="PRINTS" id="PR00344">
    <property type="entry name" value="BCTRLSENSOR"/>
</dbReference>
<dbReference type="InterPro" id="IPR003594">
    <property type="entry name" value="HATPase_dom"/>
</dbReference>
<evidence type="ECO:0000256" key="1">
    <source>
        <dbReference type="ARBA" id="ARBA00000085"/>
    </source>
</evidence>
<evidence type="ECO:0000259" key="6">
    <source>
        <dbReference type="PROSITE" id="PS50109"/>
    </source>
</evidence>
<dbReference type="PANTHER" id="PTHR43304:SF1">
    <property type="entry name" value="PAC DOMAIN-CONTAINING PROTEIN"/>
    <property type="match status" value="1"/>
</dbReference>
<dbReference type="CDD" id="cd00130">
    <property type="entry name" value="PAS"/>
    <property type="match status" value="1"/>
</dbReference>
<dbReference type="Proteomes" id="UP001168528">
    <property type="component" value="Unassembled WGS sequence"/>
</dbReference>
<keyword evidence="7" id="KW-0067">ATP-binding</keyword>
<dbReference type="PANTHER" id="PTHR43304">
    <property type="entry name" value="PHYTOCHROME-LIKE PROTEIN CPH1"/>
    <property type="match status" value="1"/>
</dbReference>
<dbReference type="SMART" id="SM00387">
    <property type="entry name" value="HATPase_c"/>
    <property type="match status" value="1"/>
</dbReference>
<dbReference type="InterPro" id="IPR013655">
    <property type="entry name" value="PAS_fold_3"/>
</dbReference>